<keyword evidence="1" id="KW-0472">Membrane</keyword>
<feature type="transmembrane region" description="Helical" evidence="1">
    <location>
        <begin position="64"/>
        <end position="82"/>
    </location>
</feature>
<feature type="transmembrane region" description="Helical" evidence="1">
    <location>
        <begin position="153"/>
        <end position="174"/>
    </location>
</feature>
<proteinExistence type="predicted"/>
<protein>
    <submittedName>
        <fullName evidence="2">CRE-STR-28 protein</fullName>
    </submittedName>
</protein>
<evidence type="ECO:0000256" key="1">
    <source>
        <dbReference type="SAM" id="Phobius"/>
    </source>
</evidence>
<dbReference type="OMA" id="FIYRACV"/>
<keyword evidence="1" id="KW-0812">Transmembrane</keyword>
<evidence type="ECO:0000313" key="2">
    <source>
        <dbReference type="EMBL" id="EFO99870.1"/>
    </source>
</evidence>
<dbReference type="FunCoup" id="E3LKY2">
    <property type="interactions" value="478"/>
</dbReference>
<feature type="transmembrane region" description="Helical" evidence="1">
    <location>
        <begin position="316"/>
        <end position="336"/>
    </location>
</feature>
<dbReference type="AlphaFoldDB" id="E3LKY2"/>
<organism evidence="3">
    <name type="scientific">Caenorhabditis remanei</name>
    <name type="common">Caenorhabditis vulgaris</name>
    <dbReference type="NCBI Taxonomy" id="31234"/>
    <lineage>
        <taxon>Eukaryota</taxon>
        <taxon>Metazoa</taxon>
        <taxon>Ecdysozoa</taxon>
        <taxon>Nematoda</taxon>
        <taxon>Chromadorea</taxon>
        <taxon>Rhabditida</taxon>
        <taxon>Rhabditina</taxon>
        <taxon>Rhabditomorpha</taxon>
        <taxon>Rhabditoidea</taxon>
        <taxon>Rhabditidae</taxon>
        <taxon>Peloderinae</taxon>
        <taxon>Caenorhabditis</taxon>
    </lineage>
</organism>
<feature type="transmembrane region" description="Helical" evidence="1">
    <location>
        <begin position="6"/>
        <end position="22"/>
    </location>
</feature>
<keyword evidence="3" id="KW-1185">Reference proteome</keyword>
<reference evidence="2" key="1">
    <citation type="submission" date="2007-07" db="EMBL/GenBank/DDBJ databases">
        <title>PCAP assembly of the Caenorhabditis remanei genome.</title>
        <authorList>
            <consortium name="The Caenorhabditis remanei Sequencing Consortium"/>
            <person name="Wilson R.K."/>
        </authorList>
    </citation>
    <scope>NUCLEOTIDE SEQUENCE [LARGE SCALE GENOMIC DNA]</scope>
    <source>
        <strain evidence="2">PB4641</strain>
    </source>
</reference>
<dbReference type="InParanoid" id="E3LKY2"/>
<feature type="transmembrane region" description="Helical" evidence="1">
    <location>
        <begin position="235"/>
        <end position="257"/>
    </location>
</feature>
<name>E3LKY2_CAERE</name>
<dbReference type="InterPro" id="IPR019428">
    <property type="entry name" value="7TM_GPCR_serpentine_rcpt_Str"/>
</dbReference>
<dbReference type="EMBL" id="DS268410">
    <property type="protein sequence ID" value="EFO99870.1"/>
    <property type="molecule type" value="Genomic_DNA"/>
</dbReference>
<dbReference type="eggNOG" id="ENOG502TH78">
    <property type="taxonomic scope" value="Eukaryota"/>
</dbReference>
<dbReference type="PANTHER" id="PTHR46000:SF10">
    <property type="entry name" value="SEVEN TM RECEPTOR"/>
    <property type="match status" value="1"/>
</dbReference>
<dbReference type="Proteomes" id="UP000008281">
    <property type="component" value="Unassembled WGS sequence"/>
</dbReference>
<gene>
    <name evidence="2" type="primary">Cre-str-28</name>
    <name evidence="2" type="ORF">CRE_18987</name>
</gene>
<evidence type="ECO:0000313" key="3">
    <source>
        <dbReference type="Proteomes" id="UP000008281"/>
    </source>
</evidence>
<dbReference type="SUPFAM" id="SSF81321">
    <property type="entry name" value="Family A G protein-coupled receptor-like"/>
    <property type="match status" value="1"/>
</dbReference>
<keyword evidence="1" id="KW-1133">Transmembrane helix</keyword>
<feature type="transmembrane region" description="Helical" evidence="1">
    <location>
        <begin position="34"/>
        <end position="52"/>
    </location>
</feature>
<dbReference type="HOGENOM" id="CLU_036335_4_0_1"/>
<feature type="transmembrane region" description="Helical" evidence="1">
    <location>
        <begin position="113"/>
        <end position="133"/>
    </location>
</feature>
<dbReference type="Pfam" id="PF10326">
    <property type="entry name" value="7TM_GPCR_Str"/>
    <property type="match status" value="1"/>
</dbReference>
<sequence>MFSSFLIILFPILFVFIVMGQFEVSSISDNISRCIYVSTIFFNTLLIYLTVYHTTQIVGTYRNMIVTFALLGMWFATSDILVRPLMHSYNGCLAYFTLGSTFRHSKVAAEKALLLYSTMYGVIIGFLAVQFKYRACVLAKQKWIKYFDGWNLAIWTIYTFFTGFIWASGVQLSYPEEYTYQYLKNEMMFHYGVNVRNVALYAELAYVSLQFVYSIEYRWIQSEDNKLRWKSVCTLVMFITLLTIQYSICVVCGVIMYRRIQGNMSTFSSQHEKLQKQFFVALLYQVAAPFICFHLPSFFIFVFPYLDMKMSFHSTLVIYGFNIYPLVDSLILLSVVSEYKVAMKKPSLSVVMTRM</sequence>
<feature type="transmembrane region" description="Helical" evidence="1">
    <location>
        <begin position="278"/>
        <end position="304"/>
    </location>
</feature>
<accession>E3LKY2</accession>
<dbReference type="OrthoDB" id="5826330at2759"/>
<dbReference type="PANTHER" id="PTHR46000">
    <property type="entry name" value="SEVEN TM RECEPTOR-RELATED"/>
    <property type="match status" value="1"/>
</dbReference>